<dbReference type="Gene3D" id="2.60.120.380">
    <property type="match status" value="1"/>
</dbReference>
<dbReference type="EMBL" id="UINC01049325">
    <property type="protein sequence ID" value="SVB60968.1"/>
    <property type="molecule type" value="Genomic_DNA"/>
</dbReference>
<organism evidence="2">
    <name type="scientific">marine metagenome</name>
    <dbReference type="NCBI Taxonomy" id="408172"/>
    <lineage>
        <taxon>unclassified sequences</taxon>
        <taxon>metagenomes</taxon>
        <taxon>ecological metagenomes</taxon>
    </lineage>
</organism>
<name>A0A382FCX5_9ZZZZ</name>
<sequence length="528" mass="58173">IYNPQGLQLHSDPQGGLLDFTSSVDGNYSVRLNDFIYKGGADYVYRLTVSTRPRIDMVYPPVGKAGTNAKFTLYGRNLPGGQASDWKTKDGKVLEKKEVQIQLPAGDARAKLKLTDHLDPRRAALDHLEYRLKSPQGTSVATYVGYGSESLVYETSGDNDAPEKAQTLNVPCEFVGKFFPASDKDRLRFTAKKGDIYQMEVFSERLGRPSHAFLLLEQLTKKDDGEETAKEIGKSMETASTLGGQVFDVSTRDPSLRFEAPADGDYRILVYDLFNSSSDPLNVYRLSIRKESPDFRLAAYSMLPPPVSTNSSPVFVKSPTIRKGETFPVKVMALRRDGFKDAIDLEVAGLPPFISYFPKRVPEGADSVTMLFRPSAKAMDWDGLFSITGKSKVGGKDVRRDCRFADVGWSSYDTQAKSAFSHIHVVPSAPFAILGRENTPVKVLVDDAKLAESAKKAFEAAEKASQEADKKAIDVQAKLKTPVDAETKAEQELAAKKKELADKEKARADLADNRLKTGKEKLVLAETA</sequence>
<feature type="non-terminal residue" evidence="2">
    <location>
        <position position="528"/>
    </location>
</feature>
<gene>
    <name evidence="2" type="ORF">METZ01_LOCUS213822</name>
</gene>
<proteinExistence type="predicted"/>
<protein>
    <recommendedName>
        <fullName evidence="3">Peptidase C-terminal archaeal/bacterial domain-containing protein</fullName>
    </recommendedName>
</protein>
<keyword evidence="1" id="KW-0175">Coiled coil</keyword>
<dbReference type="AlphaFoldDB" id="A0A382FCX5"/>
<feature type="non-terminal residue" evidence="2">
    <location>
        <position position="1"/>
    </location>
</feature>
<reference evidence="2" key="1">
    <citation type="submission" date="2018-05" db="EMBL/GenBank/DDBJ databases">
        <authorList>
            <person name="Lanie J.A."/>
            <person name="Ng W.-L."/>
            <person name="Kazmierczak K.M."/>
            <person name="Andrzejewski T.M."/>
            <person name="Davidsen T.M."/>
            <person name="Wayne K.J."/>
            <person name="Tettelin H."/>
            <person name="Glass J.I."/>
            <person name="Rusch D."/>
            <person name="Podicherti R."/>
            <person name="Tsui H.-C.T."/>
            <person name="Winkler M.E."/>
        </authorList>
    </citation>
    <scope>NUCLEOTIDE SEQUENCE</scope>
</reference>
<feature type="coiled-coil region" evidence="1">
    <location>
        <begin position="451"/>
        <end position="513"/>
    </location>
</feature>
<evidence type="ECO:0000313" key="2">
    <source>
        <dbReference type="EMBL" id="SVB60968.1"/>
    </source>
</evidence>
<evidence type="ECO:0008006" key="3">
    <source>
        <dbReference type="Google" id="ProtNLM"/>
    </source>
</evidence>
<accession>A0A382FCX5</accession>
<evidence type="ECO:0000256" key="1">
    <source>
        <dbReference type="SAM" id="Coils"/>
    </source>
</evidence>